<evidence type="ECO:0000313" key="3">
    <source>
        <dbReference type="Proteomes" id="UP000241764"/>
    </source>
</evidence>
<accession>A0A2P7B484</accession>
<keyword evidence="1" id="KW-0472">Membrane</keyword>
<evidence type="ECO:0000313" key="2">
    <source>
        <dbReference type="EMBL" id="PSH61250.1"/>
    </source>
</evidence>
<keyword evidence="1" id="KW-0812">Transmembrane</keyword>
<dbReference type="AlphaFoldDB" id="A0A2P7B484"/>
<reference evidence="3" key="1">
    <citation type="submission" date="2017-11" db="EMBL/GenBank/DDBJ databases">
        <authorList>
            <person name="Kuznetsova I."/>
            <person name="Sazanova A."/>
            <person name="Chirak E."/>
            <person name="Safronova V."/>
            <person name="Willems A."/>
        </authorList>
    </citation>
    <scope>NUCLEOTIDE SEQUENCE [LARGE SCALE GENOMIC DNA]</scope>
    <source>
        <strain evidence="3">CCBAU 03422</strain>
    </source>
</reference>
<evidence type="ECO:0000256" key="1">
    <source>
        <dbReference type="SAM" id="Phobius"/>
    </source>
</evidence>
<comment type="caution">
    <text evidence="2">The sequence shown here is derived from an EMBL/GenBank/DDBJ whole genome shotgun (WGS) entry which is preliminary data.</text>
</comment>
<protein>
    <submittedName>
        <fullName evidence="2">Uncharacterized protein</fullName>
    </submittedName>
</protein>
<gene>
    <name evidence="2" type="ORF">CU103_23020</name>
</gene>
<dbReference type="Proteomes" id="UP000241764">
    <property type="component" value="Unassembled WGS sequence"/>
</dbReference>
<name>A0A2P7B484_9HYPH</name>
<dbReference type="EMBL" id="PGGM01000013">
    <property type="protein sequence ID" value="PSH61250.1"/>
    <property type="molecule type" value="Genomic_DNA"/>
</dbReference>
<organism evidence="2 3">
    <name type="scientific">Phyllobacterium sophorae</name>
    <dbReference type="NCBI Taxonomy" id="1520277"/>
    <lineage>
        <taxon>Bacteria</taxon>
        <taxon>Pseudomonadati</taxon>
        <taxon>Pseudomonadota</taxon>
        <taxon>Alphaproteobacteria</taxon>
        <taxon>Hyphomicrobiales</taxon>
        <taxon>Phyllobacteriaceae</taxon>
        <taxon>Phyllobacterium</taxon>
    </lineage>
</organism>
<sequence>MRVLAALGEHLNSRIVPAATIDMPRPGFATARSLQRTRAVDAAREVPAVGGLSAPFELQCLPLYLLAVYIFYPYPGLLAFAVAMAVLTIGAELMTRRLANAAYEAVLVRTAIADSNAQNQQMLKAMGFAGATAHWFVTYETRQDGAYTVIRGRVEGDSNAEMRLSIKGTHSLKDLNLKL</sequence>
<keyword evidence="1" id="KW-1133">Transmembrane helix</keyword>
<proteinExistence type="predicted"/>
<keyword evidence="3" id="KW-1185">Reference proteome</keyword>
<feature type="transmembrane region" description="Helical" evidence="1">
    <location>
        <begin position="63"/>
        <end position="87"/>
    </location>
</feature>